<dbReference type="Gene3D" id="3.30.70.930">
    <property type="match status" value="1"/>
</dbReference>
<dbReference type="InterPro" id="IPR011522">
    <property type="entry name" value="Thiamin/HMP-bd_put_YkoF"/>
</dbReference>
<protein>
    <submittedName>
        <fullName evidence="2">YkoF family thiamine/hydroxymethylpyrimidine-binding protein</fullName>
    </submittedName>
</protein>
<dbReference type="RefSeq" id="WP_268073567.1">
    <property type="nucleotide sequence ID" value="NZ_CP109965.1"/>
</dbReference>
<dbReference type="SUPFAM" id="SSF89957">
    <property type="entry name" value="MTH1187/YkoF-like"/>
    <property type="match status" value="1"/>
</dbReference>
<reference evidence="2" key="1">
    <citation type="submission" date="2022-10" db="EMBL/GenBank/DDBJ databases">
        <title>Catenovulum adriacola sp. nov. isolated in the Harbour of Susak.</title>
        <authorList>
            <person name="Schoch T."/>
            <person name="Reich S.J."/>
            <person name="Stoeferle S."/>
            <person name="Flaiz M."/>
            <person name="Kazda M."/>
            <person name="Riedel C.U."/>
            <person name="Duerre P."/>
        </authorList>
    </citation>
    <scope>NUCLEOTIDE SEQUENCE</scope>
    <source>
        <strain evidence="2">TS8</strain>
    </source>
</reference>
<accession>A0ABY7AIB3</accession>
<proteinExistence type="predicted"/>
<sequence>MQLSVEISLYPLQFEDFETEVWEFIKRIRTYSNLDIVTNGMSSQVFGEYDAVMDCLNKEFKTTFERTGTHIFVCKFLMGDKSSVSE</sequence>
<organism evidence="2 3">
    <name type="scientific">Catenovulum adriaticum</name>
    <dbReference type="NCBI Taxonomy" id="2984846"/>
    <lineage>
        <taxon>Bacteria</taxon>
        <taxon>Pseudomonadati</taxon>
        <taxon>Pseudomonadota</taxon>
        <taxon>Gammaproteobacteria</taxon>
        <taxon>Alteromonadales</taxon>
        <taxon>Alteromonadaceae</taxon>
        <taxon>Catenovulum</taxon>
    </lineage>
</organism>
<feature type="domain" description="Thiamin/hydroxymethyl pyrimidine-binding YkoF putative" evidence="1">
    <location>
        <begin position="5"/>
        <end position="74"/>
    </location>
</feature>
<dbReference type="EMBL" id="CP109965">
    <property type="protein sequence ID" value="WAJ69352.1"/>
    <property type="molecule type" value="Genomic_DNA"/>
</dbReference>
<keyword evidence="3" id="KW-1185">Reference proteome</keyword>
<name>A0ABY7AIB3_9ALTE</name>
<dbReference type="Pfam" id="PF07615">
    <property type="entry name" value="Ykof"/>
    <property type="match status" value="1"/>
</dbReference>
<dbReference type="Proteomes" id="UP001163726">
    <property type="component" value="Chromosome"/>
</dbReference>
<evidence type="ECO:0000313" key="2">
    <source>
        <dbReference type="EMBL" id="WAJ69352.1"/>
    </source>
</evidence>
<dbReference type="InterPro" id="IPR029756">
    <property type="entry name" value="MTH1187/YkoF-like"/>
</dbReference>
<evidence type="ECO:0000259" key="1">
    <source>
        <dbReference type="Pfam" id="PF07615"/>
    </source>
</evidence>
<gene>
    <name evidence="2" type="ORF">OLW01_09155</name>
</gene>
<evidence type="ECO:0000313" key="3">
    <source>
        <dbReference type="Proteomes" id="UP001163726"/>
    </source>
</evidence>